<dbReference type="EMBL" id="RWKA01000029">
    <property type="protein sequence ID" value="TGB36027.1"/>
    <property type="molecule type" value="Genomic_DNA"/>
</dbReference>
<gene>
    <name evidence="2" type="ORF">EJD98_30525</name>
</gene>
<dbReference type="AlphaFoldDB" id="A0A4Z0HJE7"/>
<organism evidence="2 3">
    <name type="scientific">Mycolicibacterium peregrinum</name>
    <name type="common">Mycobacterium peregrinum</name>
    <dbReference type="NCBI Taxonomy" id="43304"/>
    <lineage>
        <taxon>Bacteria</taxon>
        <taxon>Bacillati</taxon>
        <taxon>Actinomycetota</taxon>
        <taxon>Actinomycetes</taxon>
        <taxon>Mycobacteriales</taxon>
        <taxon>Mycobacteriaceae</taxon>
        <taxon>Mycolicibacterium</taxon>
    </lineage>
</organism>
<feature type="chain" id="PRO_5039191124" evidence="1">
    <location>
        <begin position="21"/>
        <end position="167"/>
    </location>
</feature>
<protein>
    <submittedName>
        <fullName evidence="2">Uncharacterized protein</fullName>
    </submittedName>
</protein>
<keyword evidence="3" id="KW-1185">Reference proteome</keyword>
<keyword evidence="1" id="KW-0732">Signal</keyword>
<accession>A0A4Z0HJE7</accession>
<evidence type="ECO:0000313" key="3">
    <source>
        <dbReference type="Proteomes" id="UP000297792"/>
    </source>
</evidence>
<proteinExistence type="predicted"/>
<evidence type="ECO:0000313" key="2">
    <source>
        <dbReference type="EMBL" id="TGB36027.1"/>
    </source>
</evidence>
<reference evidence="2 3" key="1">
    <citation type="submission" date="2018-12" db="EMBL/GenBank/DDBJ databases">
        <title>Draft genome sequences of Mycolicibacterium peregrinum isolated from a pig with lymphadenitis and from soil on the same Japanese pig farm.</title>
        <authorList>
            <person name="Komatsu T."/>
            <person name="Ohya K."/>
            <person name="Sawai K."/>
            <person name="Odoi J.O."/>
            <person name="Otsu K."/>
            <person name="Ota A."/>
            <person name="Ito T."/>
            <person name="Kawai M."/>
            <person name="Maruyama F."/>
        </authorList>
    </citation>
    <scope>NUCLEOTIDE SEQUENCE [LARGE SCALE GENOMIC DNA]</scope>
    <source>
        <strain evidence="2 3">138</strain>
    </source>
</reference>
<dbReference type="Proteomes" id="UP000297792">
    <property type="component" value="Unassembled WGS sequence"/>
</dbReference>
<feature type="signal peptide" evidence="1">
    <location>
        <begin position="1"/>
        <end position="20"/>
    </location>
</feature>
<evidence type="ECO:0000256" key="1">
    <source>
        <dbReference type="SAM" id="SignalP"/>
    </source>
</evidence>
<sequence>MRTIAFAIAGLSAAAMVASAPLGNADPPSFPDLSRYTPVNPQDYSIELANPGRPDPQSQIYFLTPDGITCTFINTAVRCTGNNFPAVPPAADDGSVNRIGTDIGLKTTRNPIKQDPSHPFKTLPPLHSITVSGVACGVDDKQTTACKDAQGRGFVLSPSWSGWLPHV</sequence>
<comment type="caution">
    <text evidence="2">The sequence shown here is derived from an EMBL/GenBank/DDBJ whole genome shotgun (WGS) entry which is preliminary data.</text>
</comment>
<dbReference type="RefSeq" id="WP_135362363.1">
    <property type="nucleotide sequence ID" value="NZ_RWJZ01000030.1"/>
</dbReference>
<name>A0A4Z0HJE7_MYCPR</name>